<organism evidence="2 3">
    <name type="scientific">Clunio marinus</name>
    <dbReference type="NCBI Taxonomy" id="568069"/>
    <lineage>
        <taxon>Eukaryota</taxon>
        <taxon>Metazoa</taxon>
        <taxon>Ecdysozoa</taxon>
        <taxon>Arthropoda</taxon>
        <taxon>Hexapoda</taxon>
        <taxon>Insecta</taxon>
        <taxon>Pterygota</taxon>
        <taxon>Neoptera</taxon>
        <taxon>Endopterygota</taxon>
        <taxon>Diptera</taxon>
        <taxon>Nematocera</taxon>
        <taxon>Chironomoidea</taxon>
        <taxon>Chironomidae</taxon>
        <taxon>Clunio</taxon>
    </lineage>
</organism>
<dbReference type="Proteomes" id="UP000183832">
    <property type="component" value="Unassembled WGS sequence"/>
</dbReference>
<evidence type="ECO:0000313" key="2">
    <source>
        <dbReference type="EMBL" id="CRK95942.1"/>
    </source>
</evidence>
<protein>
    <submittedName>
        <fullName evidence="2">CLUMA_CG009386, isoform A</fullName>
    </submittedName>
</protein>
<gene>
    <name evidence="2" type="ORF">CLUMA_CG009386</name>
</gene>
<dbReference type="EMBL" id="CVRI01000043">
    <property type="protein sequence ID" value="CRK95942.1"/>
    <property type="molecule type" value="Genomic_DNA"/>
</dbReference>
<accession>A0A1J1IAF8</accession>
<name>A0A1J1IAF8_9DIPT</name>
<evidence type="ECO:0000313" key="3">
    <source>
        <dbReference type="Proteomes" id="UP000183832"/>
    </source>
</evidence>
<reference evidence="2 3" key="1">
    <citation type="submission" date="2015-04" db="EMBL/GenBank/DDBJ databases">
        <authorList>
            <person name="Syromyatnikov M.Y."/>
            <person name="Popov V.N."/>
        </authorList>
    </citation>
    <scope>NUCLEOTIDE SEQUENCE [LARGE SCALE GENOMIC DNA]</scope>
</reference>
<dbReference type="AlphaFoldDB" id="A0A1J1IAF8"/>
<sequence length="61" mass="7189">MRKGEIVSNRNKRNVHREPPQKYSSTVVTCETFKLAVKEQHSQVQQKTTRMFKLLISSEKK</sequence>
<feature type="region of interest" description="Disordered" evidence="1">
    <location>
        <begin position="1"/>
        <end position="23"/>
    </location>
</feature>
<proteinExistence type="predicted"/>
<keyword evidence="3" id="KW-1185">Reference proteome</keyword>
<evidence type="ECO:0000256" key="1">
    <source>
        <dbReference type="SAM" id="MobiDB-lite"/>
    </source>
</evidence>